<dbReference type="Proteomes" id="UP000521872">
    <property type="component" value="Unassembled WGS sequence"/>
</dbReference>
<dbReference type="FunFam" id="3.30.160.60:FF:000100">
    <property type="entry name" value="Zinc finger 45-like"/>
    <property type="match status" value="1"/>
</dbReference>
<evidence type="ECO:0000313" key="8">
    <source>
        <dbReference type="EMBL" id="KAF4623098.1"/>
    </source>
</evidence>
<accession>A0A8H4VUJ1</accession>
<keyword evidence="9" id="KW-1185">Reference proteome</keyword>
<evidence type="ECO:0000259" key="7">
    <source>
        <dbReference type="PROSITE" id="PS50157"/>
    </source>
</evidence>
<feature type="compositionally biased region" description="Polar residues" evidence="6">
    <location>
        <begin position="405"/>
        <end position="424"/>
    </location>
</feature>
<comment type="caution">
    <text evidence="8">The sequence shown here is derived from an EMBL/GenBank/DDBJ whole genome shotgun (WGS) entry which is preliminary data.</text>
</comment>
<feature type="compositionally biased region" description="Polar residues" evidence="6">
    <location>
        <begin position="433"/>
        <end position="447"/>
    </location>
</feature>
<proteinExistence type="predicted"/>
<dbReference type="EMBL" id="JAACJL010000001">
    <property type="protein sequence ID" value="KAF4623098.1"/>
    <property type="molecule type" value="Genomic_DNA"/>
</dbReference>
<dbReference type="InterPro" id="IPR036236">
    <property type="entry name" value="Znf_C2H2_sf"/>
</dbReference>
<dbReference type="GO" id="GO:0000978">
    <property type="term" value="F:RNA polymerase II cis-regulatory region sequence-specific DNA binding"/>
    <property type="evidence" value="ECO:0007669"/>
    <property type="project" value="TreeGrafter"/>
</dbReference>
<evidence type="ECO:0000256" key="3">
    <source>
        <dbReference type="ARBA" id="ARBA00022771"/>
    </source>
</evidence>
<feature type="region of interest" description="Disordered" evidence="6">
    <location>
        <begin position="228"/>
        <end position="280"/>
    </location>
</feature>
<dbReference type="Pfam" id="PF00096">
    <property type="entry name" value="zf-C2H2"/>
    <property type="match status" value="1"/>
</dbReference>
<reference evidence="8 9" key="1">
    <citation type="submission" date="2019-12" db="EMBL/GenBank/DDBJ databases">
        <authorList>
            <person name="Floudas D."/>
            <person name="Bentzer J."/>
            <person name="Ahren D."/>
            <person name="Johansson T."/>
            <person name="Persson P."/>
            <person name="Tunlid A."/>
        </authorList>
    </citation>
    <scope>NUCLEOTIDE SEQUENCE [LARGE SCALE GENOMIC DNA]</scope>
    <source>
        <strain evidence="8 9">CBS 102.39</strain>
    </source>
</reference>
<evidence type="ECO:0000256" key="6">
    <source>
        <dbReference type="SAM" id="MobiDB-lite"/>
    </source>
</evidence>
<dbReference type="GO" id="GO:0008270">
    <property type="term" value="F:zinc ion binding"/>
    <property type="evidence" value="ECO:0007669"/>
    <property type="project" value="UniProtKB-KW"/>
</dbReference>
<name>A0A8H4VUJ1_9AGAR</name>
<dbReference type="InterPro" id="IPR013087">
    <property type="entry name" value="Znf_C2H2_type"/>
</dbReference>
<dbReference type="GO" id="GO:0000981">
    <property type="term" value="F:DNA-binding transcription factor activity, RNA polymerase II-specific"/>
    <property type="evidence" value="ECO:0007669"/>
    <property type="project" value="TreeGrafter"/>
</dbReference>
<dbReference type="AlphaFoldDB" id="A0A8H4VUJ1"/>
<feature type="region of interest" description="Disordered" evidence="6">
    <location>
        <begin position="343"/>
        <end position="371"/>
    </location>
</feature>
<dbReference type="SUPFAM" id="SSF57667">
    <property type="entry name" value="beta-beta-alpha zinc fingers"/>
    <property type="match status" value="1"/>
</dbReference>
<feature type="domain" description="C2H2-type" evidence="7">
    <location>
        <begin position="317"/>
        <end position="347"/>
    </location>
</feature>
<protein>
    <recommendedName>
        <fullName evidence="7">C2H2-type domain-containing protein</fullName>
    </recommendedName>
</protein>
<gene>
    <name evidence="8" type="ORF">D9613_001423</name>
</gene>
<evidence type="ECO:0000256" key="4">
    <source>
        <dbReference type="ARBA" id="ARBA00022833"/>
    </source>
</evidence>
<feature type="region of interest" description="Disordered" evidence="6">
    <location>
        <begin position="405"/>
        <end position="522"/>
    </location>
</feature>
<feature type="compositionally biased region" description="Low complexity" evidence="6">
    <location>
        <begin position="360"/>
        <end position="371"/>
    </location>
</feature>
<evidence type="ECO:0000313" key="9">
    <source>
        <dbReference type="Proteomes" id="UP000521872"/>
    </source>
</evidence>
<dbReference type="PANTHER" id="PTHR23235">
    <property type="entry name" value="KRUEPPEL-LIKE TRANSCRIPTION FACTOR"/>
    <property type="match status" value="1"/>
</dbReference>
<keyword evidence="3 5" id="KW-0863">Zinc-finger</keyword>
<dbReference type="Gene3D" id="3.30.160.60">
    <property type="entry name" value="Classic Zinc Finger"/>
    <property type="match status" value="2"/>
</dbReference>
<feature type="compositionally biased region" description="Low complexity" evidence="6">
    <location>
        <begin position="470"/>
        <end position="502"/>
    </location>
</feature>
<organism evidence="8 9">
    <name type="scientific">Agrocybe pediades</name>
    <dbReference type="NCBI Taxonomy" id="84607"/>
    <lineage>
        <taxon>Eukaryota</taxon>
        <taxon>Fungi</taxon>
        <taxon>Dikarya</taxon>
        <taxon>Basidiomycota</taxon>
        <taxon>Agaricomycotina</taxon>
        <taxon>Agaricomycetes</taxon>
        <taxon>Agaricomycetidae</taxon>
        <taxon>Agaricales</taxon>
        <taxon>Agaricineae</taxon>
        <taxon>Strophariaceae</taxon>
        <taxon>Agrocybe</taxon>
    </lineage>
</organism>
<evidence type="ECO:0000256" key="1">
    <source>
        <dbReference type="ARBA" id="ARBA00022723"/>
    </source>
</evidence>
<feature type="domain" description="C2H2-type" evidence="7">
    <location>
        <begin position="281"/>
        <end position="316"/>
    </location>
</feature>
<sequence length="612" mass="63842">MQLPSSFSLQSPTTLVSMILTSPPKMTPKIIQHASREDHRGELPPSRLCAESLLDSTLDATGMGFAGNTDSSSNVFAAPEGMNPYHAQLQLPQTSSQHWDWASSPANGEIIAPAPMYAVPVAPQVAPHTPSTFSGYYGPNVTGAAPAGGGGAFKRLANNLDLDQETSHVRSPAAQLPTPAAMATLLNPPGRSEGELLPHLTSQQSGYGITRGVPGHASVSVLGVVNHSSHSHSLSSHPSSSVSASGAPRRLAEPRNGIINSATQEGHGAISETPASREKRHACTMCHKRFDRPSTLRKASHFSRLWHLLVHTGEKAHVCDTCGRRFGVQSNLNRHVKRCILKPVNTPNSSSPLPPPPPHSSQSQALLYQSASASPSTSTVIAQQSSPELLASTAASINSVSASPTISIKSSTNNNYDSSPSMNTGKRARNASVGASNAEPSSPSSRFAGSPPSDSHSASSPSPRANVANITTTAAITSQSTSSATSGSSTSGTTAAASSSSSRPPGQKRRRRAASPSNWVPPTLQNYNLLSADSYRVTSVPLPPVRRNMPKEERDSWDENVGVAPYHPCGWTGVLPGPGLSAGFGGGLGGRDVGNFREGGKGGWVLGRIPVF</sequence>
<dbReference type="PANTHER" id="PTHR23235:SF120">
    <property type="entry name" value="KRUPPEL-LIKE FACTOR 15"/>
    <property type="match status" value="1"/>
</dbReference>
<keyword evidence="4" id="KW-0862">Zinc</keyword>
<evidence type="ECO:0000256" key="5">
    <source>
        <dbReference type="PROSITE-ProRule" id="PRU00042"/>
    </source>
</evidence>
<dbReference type="PROSITE" id="PS50157">
    <property type="entry name" value="ZINC_FINGER_C2H2_2"/>
    <property type="match status" value="2"/>
</dbReference>
<feature type="compositionally biased region" description="Low complexity" evidence="6">
    <location>
        <begin position="450"/>
        <end position="463"/>
    </location>
</feature>
<keyword evidence="1" id="KW-0479">Metal-binding</keyword>
<keyword evidence="2" id="KW-0677">Repeat</keyword>
<feature type="compositionally biased region" description="Low complexity" evidence="6">
    <location>
        <begin position="228"/>
        <end position="248"/>
    </location>
</feature>
<evidence type="ECO:0000256" key="2">
    <source>
        <dbReference type="ARBA" id="ARBA00022737"/>
    </source>
</evidence>